<dbReference type="Gene3D" id="1.20.1280.50">
    <property type="match status" value="1"/>
</dbReference>
<proteinExistence type="predicted"/>
<dbReference type="Pfam" id="PF07734">
    <property type="entry name" value="FBA_1"/>
    <property type="match status" value="2"/>
</dbReference>
<dbReference type="Pfam" id="PF00646">
    <property type="entry name" value="F-box"/>
    <property type="match status" value="1"/>
</dbReference>
<sequence length="694" mass="80349">MMISDLPHDLESEILSRVPAKSLAKWKTTCKRWYALFRDPRFVKKNFDKAGGREMIVLMNSRVYSNSFNLQGINNRVDPTMEVTGKLIKLNDSKGVDISAIFHCDGLILCTTTESTGLVVWNPCTGEIRCIKPRIFYRCNDRYALGYGNSKSSCHSYKILRSCCYYVDQNLSLMAAEFEIYDFSTDSWRDLGDITRDMIVYSSGVSLKGNTYWVSGSKEKGFFMRYFDFSKEVFGRLPLPYQSFNANHTAALSAVGNEKIAVLQQKILAMSDEMRIWVTNKIDEAKDLSWSNFLLTVDYGKFNLPCLVNVTSFLLDEENKVAVCSDVDTKDGLRSRIYIVGKDFYKEVFKDTRGSDNNWPLLLCYVPSLVSIQENIPNKAEENEIKGVYNKLSNLKISEDLTITKIFHCDGLILCSTKENTRLVVWNPCTGQTRWIKPSKRYRSDDSYCLGYVNSKSSYHNYKILRYCFYYNDQDACVSEFEIYDFSSESWRVLDDYCTREWGLFCHGMSLKGNTYFVAGEKETGFFMLYFDFKTERFERLPLPYQSFDSEDTAVLSIVGGEKLAVLHQNIQSFSNEMRIWVTNKIDEAKDLTWSNFFLAVDYDIFNLPSVNNVTSFLLDEENKVAVCCDRDIDDEDKTRIYIVGVDLYKEVYKERTKGAHFNWPLLISYLPSLVHIQEKIPKRQKKRKQEEVS</sequence>
<name>A0A178VG82_ARATH</name>
<dbReference type="ExpressionAtlas" id="A0A178VG82">
    <property type="expression patterns" value="baseline and differential"/>
</dbReference>
<dbReference type="InterPro" id="IPR036047">
    <property type="entry name" value="F-box-like_dom_sf"/>
</dbReference>
<evidence type="ECO:0000313" key="3">
    <source>
        <dbReference type="Proteomes" id="UP000078284"/>
    </source>
</evidence>
<dbReference type="InterPro" id="IPR001810">
    <property type="entry name" value="F-box_dom"/>
</dbReference>
<dbReference type="PROSITE" id="PS50181">
    <property type="entry name" value="FBOX"/>
    <property type="match status" value="1"/>
</dbReference>
<dbReference type="NCBIfam" id="TIGR01640">
    <property type="entry name" value="F_box_assoc_1"/>
    <property type="match status" value="2"/>
</dbReference>
<dbReference type="PANTHER" id="PTHR31672">
    <property type="entry name" value="BNACNNG10540D PROTEIN"/>
    <property type="match status" value="1"/>
</dbReference>
<organism evidence="2 3">
    <name type="scientific">Arabidopsis thaliana</name>
    <name type="common">Mouse-ear cress</name>
    <dbReference type="NCBI Taxonomy" id="3702"/>
    <lineage>
        <taxon>Eukaryota</taxon>
        <taxon>Viridiplantae</taxon>
        <taxon>Streptophyta</taxon>
        <taxon>Embryophyta</taxon>
        <taxon>Tracheophyta</taxon>
        <taxon>Spermatophyta</taxon>
        <taxon>Magnoliopsida</taxon>
        <taxon>eudicotyledons</taxon>
        <taxon>Gunneridae</taxon>
        <taxon>Pentapetalae</taxon>
        <taxon>rosids</taxon>
        <taxon>malvids</taxon>
        <taxon>Brassicales</taxon>
        <taxon>Brassicaceae</taxon>
        <taxon>Camelineae</taxon>
        <taxon>Arabidopsis</taxon>
    </lineage>
</organism>
<protein>
    <recommendedName>
        <fullName evidence="1">F-box domain-containing protein</fullName>
    </recommendedName>
</protein>
<evidence type="ECO:0000259" key="1">
    <source>
        <dbReference type="PROSITE" id="PS50181"/>
    </source>
</evidence>
<dbReference type="PANTHER" id="PTHR31672:SF13">
    <property type="entry name" value="F-BOX PROTEIN CPR30-LIKE"/>
    <property type="match status" value="1"/>
</dbReference>
<dbReference type="CDD" id="cd22157">
    <property type="entry name" value="F-box_AtFBW1-like"/>
    <property type="match status" value="1"/>
</dbReference>
<dbReference type="InterPro" id="IPR017451">
    <property type="entry name" value="F-box-assoc_interact_dom"/>
</dbReference>
<dbReference type="SUPFAM" id="SSF81383">
    <property type="entry name" value="F-box domain"/>
    <property type="match status" value="1"/>
</dbReference>
<feature type="domain" description="F-box" evidence="1">
    <location>
        <begin position="1"/>
        <end position="50"/>
    </location>
</feature>
<dbReference type="SUPFAM" id="SSF50965">
    <property type="entry name" value="Galactose oxidase, central domain"/>
    <property type="match status" value="2"/>
</dbReference>
<accession>A0A178VG82</accession>
<dbReference type="EMBL" id="LUHQ01000003">
    <property type="protein sequence ID" value="OAP04023.1"/>
    <property type="molecule type" value="Genomic_DNA"/>
</dbReference>
<comment type="caution">
    <text evidence="2">The sequence shown here is derived from an EMBL/GenBank/DDBJ whole genome shotgun (WGS) entry which is preliminary data.</text>
</comment>
<dbReference type="InterPro" id="IPR011043">
    <property type="entry name" value="Gal_Oxase/kelch_b-propeller"/>
</dbReference>
<dbReference type="Proteomes" id="UP000078284">
    <property type="component" value="Chromosome 3"/>
</dbReference>
<gene>
    <name evidence="2" type="ordered locus">AXX17_At3g18490</name>
</gene>
<dbReference type="AlphaFoldDB" id="A0A178VG82"/>
<dbReference type="InterPro" id="IPR050796">
    <property type="entry name" value="SCF_F-box_component"/>
</dbReference>
<evidence type="ECO:0000313" key="2">
    <source>
        <dbReference type="EMBL" id="OAP04023.1"/>
    </source>
</evidence>
<reference evidence="3" key="1">
    <citation type="journal article" date="2016" name="Proc. Natl. Acad. Sci. U.S.A.">
        <title>Chromosome-level assembly of Arabidopsis thaliana Ler reveals the extent of translocation and inversion polymorphisms.</title>
        <authorList>
            <person name="Zapata L."/>
            <person name="Ding J."/>
            <person name="Willing E.M."/>
            <person name="Hartwig B."/>
            <person name="Bezdan D."/>
            <person name="Jiao W.B."/>
            <person name="Patel V."/>
            <person name="Velikkakam James G."/>
            <person name="Koornneef M."/>
            <person name="Ossowski S."/>
            <person name="Schneeberger K."/>
        </authorList>
    </citation>
    <scope>NUCLEOTIDE SEQUENCE [LARGE SCALE GENOMIC DNA]</scope>
    <source>
        <strain evidence="3">cv. Landsberg erecta</strain>
    </source>
</reference>
<dbReference type="InterPro" id="IPR006527">
    <property type="entry name" value="F-box-assoc_dom_typ1"/>
</dbReference>
<dbReference type="SMART" id="SM00256">
    <property type="entry name" value="FBOX"/>
    <property type="match status" value="1"/>
</dbReference>